<dbReference type="EMBL" id="MCFG01000139">
    <property type="protein sequence ID" value="ORX80666.1"/>
    <property type="molecule type" value="Genomic_DNA"/>
</dbReference>
<keyword evidence="2" id="KW-1185">Reference proteome</keyword>
<evidence type="ECO:0000313" key="2">
    <source>
        <dbReference type="Proteomes" id="UP000193944"/>
    </source>
</evidence>
<comment type="caution">
    <text evidence="1">The sequence shown here is derived from an EMBL/GenBank/DDBJ whole genome shotgun (WGS) entry which is preliminary data.</text>
</comment>
<dbReference type="Gene3D" id="1.25.40.10">
    <property type="entry name" value="Tetratricopeptide repeat domain"/>
    <property type="match status" value="1"/>
</dbReference>
<sequence length="116" mass="13393">MDDNNDDDFNSQRKSVRERLQEKIGFCPKDAIGWLYAARGFYKLEDYHSVIECITPALRNERTKRESQHLLAFSFLHTGQVEAAAGAFFKSINLGNDTDWQPFVELLIENPNLKLN</sequence>
<gene>
    <name evidence="1" type="ORF">BCR32DRAFT_293726</name>
</gene>
<reference evidence="1 2" key="1">
    <citation type="submission" date="2016-08" db="EMBL/GenBank/DDBJ databases">
        <title>A Parts List for Fungal Cellulosomes Revealed by Comparative Genomics.</title>
        <authorList>
            <consortium name="DOE Joint Genome Institute"/>
            <person name="Haitjema C.H."/>
            <person name="Gilmore S.P."/>
            <person name="Henske J.K."/>
            <person name="Solomon K.V."/>
            <person name="De Groot R."/>
            <person name="Kuo A."/>
            <person name="Mondo S.J."/>
            <person name="Salamov A.A."/>
            <person name="Labutti K."/>
            <person name="Zhao Z."/>
            <person name="Chiniquy J."/>
            <person name="Barry K."/>
            <person name="Brewer H.M."/>
            <person name="Purvine S.O."/>
            <person name="Wright A.T."/>
            <person name="Boxma B."/>
            <person name="Van Alen T."/>
            <person name="Hackstein J.H."/>
            <person name="Baker S.E."/>
            <person name="Grigoriev I.V."/>
            <person name="O'Malley M.A."/>
        </authorList>
    </citation>
    <scope>NUCLEOTIDE SEQUENCE [LARGE SCALE GENOMIC DNA]</scope>
    <source>
        <strain evidence="1 2">S4</strain>
    </source>
</reference>
<dbReference type="Proteomes" id="UP000193944">
    <property type="component" value="Unassembled WGS sequence"/>
</dbReference>
<dbReference type="SUPFAM" id="SSF48452">
    <property type="entry name" value="TPR-like"/>
    <property type="match status" value="1"/>
</dbReference>
<dbReference type="OrthoDB" id="2095873at2759"/>
<dbReference type="STRING" id="1754192.A0A1Y1X5M9"/>
<protein>
    <recommendedName>
        <fullName evidence="3">TPR-like protein</fullName>
    </recommendedName>
</protein>
<organism evidence="1 2">
    <name type="scientific">Anaeromyces robustus</name>
    <dbReference type="NCBI Taxonomy" id="1754192"/>
    <lineage>
        <taxon>Eukaryota</taxon>
        <taxon>Fungi</taxon>
        <taxon>Fungi incertae sedis</taxon>
        <taxon>Chytridiomycota</taxon>
        <taxon>Chytridiomycota incertae sedis</taxon>
        <taxon>Neocallimastigomycetes</taxon>
        <taxon>Neocallimastigales</taxon>
        <taxon>Neocallimastigaceae</taxon>
        <taxon>Anaeromyces</taxon>
    </lineage>
</organism>
<evidence type="ECO:0008006" key="3">
    <source>
        <dbReference type="Google" id="ProtNLM"/>
    </source>
</evidence>
<dbReference type="InterPro" id="IPR011990">
    <property type="entry name" value="TPR-like_helical_dom_sf"/>
</dbReference>
<accession>A0A1Y1X5M9</accession>
<evidence type="ECO:0000313" key="1">
    <source>
        <dbReference type="EMBL" id="ORX80666.1"/>
    </source>
</evidence>
<proteinExistence type="predicted"/>
<name>A0A1Y1X5M9_9FUNG</name>
<reference evidence="1 2" key="2">
    <citation type="submission" date="2016-08" db="EMBL/GenBank/DDBJ databases">
        <title>Pervasive Adenine N6-methylation of Active Genes in Fungi.</title>
        <authorList>
            <consortium name="DOE Joint Genome Institute"/>
            <person name="Mondo S.J."/>
            <person name="Dannebaum R.O."/>
            <person name="Kuo R.C."/>
            <person name="Labutti K."/>
            <person name="Haridas S."/>
            <person name="Kuo A."/>
            <person name="Salamov A."/>
            <person name="Ahrendt S.R."/>
            <person name="Lipzen A."/>
            <person name="Sullivan W."/>
            <person name="Andreopoulos W.B."/>
            <person name="Clum A."/>
            <person name="Lindquist E."/>
            <person name="Daum C."/>
            <person name="Ramamoorthy G.K."/>
            <person name="Gryganskyi A."/>
            <person name="Culley D."/>
            <person name="Magnuson J.K."/>
            <person name="James T.Y."/>
            <person name="O'Malley M.A."/>
            <person name="Stajich J.E."/>
            <person name="Spatafora J.W."/>
            <person name="Visel A."/>
            <person name="Grigoriev I.V."/>
        </authorList>
    </citation>
    <scope>NUCLEOTIDE SEQUENCE [LARGE SCALE GENOMIC DNA]</scope>
    <source>
        <strain evidence="1 2">S4</strain>
    </source>
</reference>
<dbReference type="AlphaFoldDB" id="A0A1Y1X5M9"/>